<gene>
    <name evidence="3" type="primary">BnaCnng17580D</name>
    <name evidence="1" type="ORF">DARMORV10_C05P38250.1</name>
    <name evidence="2" type="ORF">DARMORV10_C07P03780.1</name>
    <name evidence="3" type="ORF">GSBRNA2T00093231001</name>
</gene>
<dbReference type="Proteomes" id="UP000028999">
    <property type="component" value="Unassembled WGS sequence"/>
</dbReference>
<evidence type="ECO:0000313" key="1">
    <source>
        <dbReference type="EMBL" id="CAF1930462.1"/>
    </source>
</evidence>
<evidence type="ECO:0000313" key="4">
    <source>
        <dbReference type="Proteomes" id="UP000028999"/>
    </source>
</evidence>
<dbReference type="EMBL" id="HG994369">
    <property type="protein sequence ID" value="CAF1930462.1"/>
    <property type="molecule type" value="Genomic_DNA"/>
</dbReference>
<evidence type="ECO:0000313" key="2">
    <source>
        <dbReference type="EMBL" id="CAF1949009.1"/>
    </source>
</evidence>
<dbReference type="PaxDb" id="3708-A0A078IJI7"/>
<dbReference type="EMBL" id="HG994371">
    <property type="protein sequence ID" value="CAF1949009.1"/>
    <property type="molecule type" value="Genomic_DNA"/>
</dbReference>
<dbReference type="Proteomes" id="UP001295469">
    <property type="component" value="Chromosome C05"/>
</dbReference>
<reference evidence="3" key="2">
    <citation type="submission" date="2014-06" db="EMBL/GenBank/DDBJ databases">
        <authorList>
            <person name="Genoscope - CEA"/>
        </authorList>
    </citation>
    <scope>NUCLEOTIDE SEQUENCE</scope>
</reference>
<reference evidence="3 4" key="1">
    <citation type="journal article" date="2014" name="Science">
        <title>Plant genetics. Early allopolyploid evolution in the post-Neolithic Brassica napus oilseed genome.</title>
        <authorList>
            <person name="Chalhoub B."/>
            <person name="Denoeud F."/>
            <person name="Liu S."/>
            <person name="Parkin I.A."/>
            <person name="Tang H."/>
            <person name="Wang X."/>
            <person name="Chiquet J."/>
            <person name="Belcram H."/>
            <person name="Tong C."/>
            <person name="Samans B."/>
            <person name="Correa M."/>
            <person name="Da Silva C."/>
            <person name="Just J."/>
            <person name="Falentin C."/>
            <person name="Koh C.S."/>
            <person name="Le Clainche I."/>
            <person name="Bernard M."/>
            <person name="Bento P."/>
            <person name="Noel B."/>
            <person name="Labadie K."/>
            <person name="Alberti A."/>
            <person name="Charles M."/>
            <person name="Arnaud D."/>
            <person name="Guo H."/>
            <person name="Daviaud C."/>
            <person name="Alamery S."/>
            <person name="Jabbari K."/>
            <person name="Zhao M."/>
            <person name="Edger P.P."/>
            <person name="Chelaifa H."/>
            <person name="Tack D."/>
            <person name="Lassalle G."/>
            <person name="Mestiri I."/>
            <person name="Schnel N."/>
            <person name="Le Paslier M.C."/>
            <person name="Fan G."/>
            <person name="Renault V."/>
            <person name="Bayer P.E."/>
            <person name="Golicz A.A."/>
            <person name="Manoli S."/>
            <person name="Lee T.H."/>
            <person name="Thi V.H."/>
            <person name="Chalabi S."/>
            <person name="Hu Q."/>
            <person name="Fan C."/>
            <person name="Tollenaere R."/>
            <person name="Lu Y."/>
            <person name="Battail C."/>
            <person name="Shen J."/>
            <person name="Sidebottom C.H."/>
            <person name="Wang X."/>
            <person name="Canaguier A."/>
            <person name="Chauveau A."/>
            <person name="Berard A."/>
            <person name="Deniot G."/>
            <person name="Guan M."/>
            <person name="Liu Z."/>
            <person name="Sun F."/>
            <person name="Lim Y.P."/>
            <person name="Lyons E."/>
            <person name="Town C.D."/>
            <person name="Bancroft I."/>
            <person name="Wang X."/>
            <person name="Meng J."/>
            <person name="Ma J."/>
            <person name="Pires J.C."/>
            <person name="King G.J."/>
            <person name="Brunel D."/>
            <person name="Delourme R."/>
            <person name="Renard M."/>
            <person name="Aury J.M."/>
            <person name="Adams K.L."/>
            <person name="Batley J."/>
            <person name="Snowdon R.J."/>
            <person name="Tost J."/>
            <person name="Edwards D."/>
            <person name="Zhou Y."/>
            <person name="Hua W."/>
            <person name="Sharpe A.G."/>
            <person name="Paterson A.H."/>
            <person name="Guan C."/>
            <person name="Wincker P."/>
        </authorList>
    </citation>
    <scope>NUCLEOTIDE SEQUENCE [LARGE SCALE GENOMIC DNA]</scope>
    <source>
        <strain evidence="4">cv. Darmor-bzh</strain>
    </source>
</reference>
<protein>
    <submittedName>
        <fullName evidence="1">(rape) hypothetical protein</fullName>
    </submittedName>
    <submittedName>
        <fullName evidence="3">BnaCnng17580D protein</fullName>
    </submittedName>
</protein>
<organism evidence="3 4">
    <name type="scientific">Brassica napus</name>
    <name type="common">Rape</name>
    <dbReference type="NCBI Taxonomy" id="3708"/>
    <lineage>
        <taxon>Eukaryota</taxon>
        <taxon>Viridiplantae</taxon>
        <taxon>Streptophyta</taxon>
        <taxon>Embryophyta</taxon>
        <taxon>Tracheophyta</taxon>
        <taxon>Spermatophyta</taxon>
        <taxon>Magnoliopsida</taxon>
        <taxon>eudicotyledons</taxon>
        <taxon>Gunneridae</taxon>
        <taxon>Pentapetalae</taxon>
        <taxon>rosids</taxon>
        <taxon>malvids</taxon>
        <taxon>Brassicales</taxon>
        <taxon>Brassicaceae</taxon>
        <taxon>Brassiceae</taxon>
        <taxon>Brassica</taxon>
    </lineage>
</organism>
<keyword evidence="4" id="KW-1185">Reference proteome</keyword>
<reference evidence="1" key="3">
    <citation type="submission" date="2021-01" db="EMBL/GenBank/DDBJ databases">
        <authorList>
            <consortium name="Genoscope - CEA"/>
            <person name="William W."/>
        </authorList>
    </citation>
    <scope>NUCLEOTIDE SEQUENCE</scope>
</reference>
<proteinExistence type="predicted"/>
<sequence>MWPFLVCASVSHSIVINTYMHLPLMLESYSLQSLFLYLLARDCIDTIKEHGTVFVP</sequence>
<evidence type="ECO:0000313" key="3">
    <source>
        <dbReference type="EMBL" id="CDY49534.1"/>
    </source>
</evidence>
<dbReference type="AlphaFoldDB" id="A0A078IJI7"/>
<dbReference type="Proteomes" id="UP001295469">
    <property type="component" value="Chromosome C07"/>
</dbReference>
<dbReference type="EMBL" id="LK032839">
    <property type="protein sequence ID" value="CDY49534.1"/>
    <property type="molecule type" value="Genomic_DNA"/>
</dbReference>
<accession>A0A078IJI7</accession>
<name>A0A078IJI7_BRANA</name>
<dbReference type="Gramene" id="CDY49534">
    <property type="protein sequence ID" value="CDY49534"/>
    <property type="gene ID" value="GSBRNA2T00093231001"/>
</dbReference>